<dbReference type="InterPro" id="IPR002048">
    <property type="entry name" value="EF_hand_dom"/>
</dbReference>
<accession>A0A2P4Z1H7</accession>
<dbReference type="InterPro" id="IPR050230">
    <property type="entry name" value="CALM/Myosin/TropC-like"/>
</dbReference>
<dbReference type="PANTHER" id="PTHR23048:SF0">
    <property type="entry name" value="CALMODULIN LIKE 3"/>
    <property type="match status" value="1"/>
</dbReference>
<dbReference type="Gene3D" id="1.10.238.10">
    <property type="entry name" value="EF-hand"/>
    <property type="match status" value="2"/>
</dbReference>
<name>A0A2P4Z1H7_9CRYT</name>
<keyword evidence="2" id="KW-0479">Metal-binding</keyword>
<keyword evidence="3" id="KW-0677">Repeat</keyword>
<evidence type="ECO:0000313" key="7">
    <source>
        <dbReference type="Proteomes" id="UP000236928"/>
    </source>
</evidence>
<dbReference type="GO" id="GO:0016460">
    <property type="term" value="C:myosin II complex"/>
    <property type="evidence" value="ECO:0007669"/>
    <property type="project" value="TreeGrafter"/>
</dbReference>
<dbReference type="SMART" id="SM00054">
    <property type="entry name" value="EFh"/>
    <property type="match status" value="2"/>
</dbReference>
<dbReference type="EMBL" id="JIBK01000025">
    <property type="protein sequence ID" value="POM83866.1"/>
    <property type="molecule type" value="Genomic_DNA"/>
</dbReference>
<dbReference type="OrthoDB" id="26525at2759"/>
<keyword evidence="7" id="KW-1185">Reference proteome</keyword>
<comment type="caution">
    <text evidence="6">The sequence shown here is derived from an EMBL/GenBank/DDBJ whole genome shotgun (WGS) entry which is preliminary data.</text>
</comment>
<proteinExistence type="predicted"/>
<evidence type="ECO:0000256" key="1">
    <source>
        <dbReference type="ARBA" id="ARBA00020786"/>
    </source>
</evidence>
<dbReference type="Proteomes" id="UP000236928">
    <property type="component" value="Unassembled WGS sequence"/>
</dbReference>
<dbReference type="PANTHER" id="PTHR23048">
    <property type="entry name" value="MYOSIN LIGHT CHAIN 1, 3"/>
    <property type="match status" value="1"/>
</dbReference>
<evidence type="ECO:0000313" key="6">
    <source>
        <dbReference type="EMBL" id="POM83866.1"/>
    </source>
</evidence>
<dbReference type="PROSITE" id="PS50222">
    <property type="entry name" value="EF_HAND_2"/>
    <property type="match status" value="1"/>
</dbReference>
<dbReference type="GO" id="GO:0005509">
    <property type="term" value="F:calcium ion binding"/>
    <property type="evidence" value="ECO:0007669"/>
    <property type="project" value="InterPro"/>
</dbReference>
<dbReference type="AlphaFoldDB" id="A0A2P4Z1H7"/>
<evidence type="ECO:0000256" key="3">
    <source>
        <dbReference type="ARBA" id="ARBA00022737"/>
    </source>
</evidence>
<organism evidence="6 7">
    <name type="scientific">Cryptosporidium meleagridis</name>
    <dbReference type="NCBI Taxonomy" id="93969"/>
    <lineage>
        <taxon>Eukaryota</taxon>
        <taxon>Sar</taxon>
        <taxon>Alveolata</taxon>
        <taxon>Apicomplexa</taxon>
        <taxon>Conoidasida</taxon>
        <taxon>Coccidia</taxon>
        <taxon>Eucoccidiorida</taxon>
        <taxon>Eimeriorina</taxon>
        <taxon>Cryptosporidiidae</taxon>
        <taxon>Cryptosporidium</taxon>
    </lineage>
</organism>
<evidence type="ECO:0000256" key="2">
    <source>
        <dbReference type="ARBA" id="ARBA00022723"/>
    </source>
</evidence>
<dbReference type="FunFam" id="1.10.238.10:FF:000001">
    <property type="entry name" value="Calmodulin 1"/>
    <property type="match status" value="1"/>
</dbReference>
<evidence type="ECO:0000256" key="4">
    <source>
        <dbReference type="ARBA" id="ARBA00022990"/>
    </source>
</evidence>
<sequence>MATVIKKKIKLPRNITPEFAVELKECFDWQDRNGDGLVSKECLLVLLRATGQVWSLDEIDKICHGLGSKEVDFQTYLDLVSHKVMLKADKEELRTAFNVLDRYGNGKVLVSDLKHILCNIGEKLTEEGFQELLSISDIPDANRLTFLTEEEFLKM</sequence>
<dbReference type="InterPro" id="IPR011992">
    <property type="entry name" value="EF-hand-dom_pair"/>
</dbReference>
<keyword evidence="4" id="KW-0007">Acetylation</keyword>
<feature type="domain" description="EF-hand" evidence="5">
    <location>
        <begin position="88"/>
        <end position="123"/>
    </location>
</feature>
<protein>
    <recommendedName>
        <fullName evidence="1">Calmodulin</fullName>
    </recommendedName>
</protein>
<reference evidence="6 7" key="1">
    <citation type="submission" date="2014-04" db="EMBL/GenBank/DDBJ databases">
        <title>Comparative Genomics of Cryptosporidium Species.</title>
        <authorList>
            <person name="Silva J.C."/>
            <person name="Su Q."/>
            <person name="Chalmers R."/>
            <person name="Chibucos M.C."/>
            <person name="Elwin K."/>
            <person name="Godinez A."/>
            <person name="Guo F."/>
            <person name="Huynh K."/>
            <person name="Orvis J."/>
            <person name="Ott S."/>
            <person name="Sadzewicz L."/>
            <person name="Sengamalay N."/>
            <person name="Shetty A."/>
            <person name="Sun M."/>
            <person name="Tallon L."/>
            <person name="Xiao L."/>
            <person name="Zhang H."/>
            <person name="Fraser C.M."/>
            <person name="Zhu G."/>
            <person name="Kissinger J."/>
            <person name="Widmer G."/>
        </authorList>
    </citation>
    <scope>NUCLEOTIDE SEQUENCE [LARGE SCALE GENOMIC DNA]</scope>
    <source>
        <strain evidence="6 7">UKMEL1</strain>
    </source>
</reference>
<dbReference type="SUPFAM" id="SSF47473">
    <property type="entry name" value="EF-hand"/>
    <property type="match status" value="1"/>
</dbReference>
<dbReference type="VEuPathDB" id="CryptoDB:CmeUKMEL1_09535"/>
<gene>
    <name evidence="6" type="ORF">CmeUKMEL1_09535</name>
</gene>
<evidence type="ECO:0000259" key="5">
    <source>
        <dbReference type="PROSITE" id="PS50222"/>
    </source>
</evidence>